<dbReference type="CDD" id="cd04301">
    <property type="entry name" value="NAT_SF"/>
    <property type="match status" value="1"/>
</dbReference>
<dbReference type="InterPro" id="IPR016181">
    <property type="entry name" value="Acyl_CoA_acyltransferase"/>
</dbReference>
<evidence type="ECO:0000259" key="1">
    <source>
        <dbReference type="PROSITE" id="PS51186"/>
    </source>
</evidence>
<keyword evidence="3" id="KW-1185">Reference proteome</keyword>
<keyword evidence="2" id="KW-0808">Transferase</keyword>
<organism evidence="2 3">
    <name type="scientific">Algibacter luteus</name>
    <dbReference type="NCBI Taxonomy" id="1178825"/>
    <lineage>
        <taxon>Bacteria</taxon>
        <taxon>Pseudomonadati</taxon>
        <taxon>Bacteroidota</taxon>
        <taxon>Flavobacteriia</taxon>
        <taxon>Flavobacteriales</taxon>
        <taxon>Flavobacteriaceae</taxon>
        <taxon>Algibacter</taxon>
    </lineage>
</organism>
<dbReference type="STRING" id="1178825.SAMN05216261_1850"/>
<protein>
    <submittedName>
        <fullName evidence="2">Acetyltransferase (GNAT) domain-containing protein</fullName>
    </submittedName>
</protein>
<dbReference type="RefSeq" id="WP_019386626.1">
    <property type="nucleotide sequence ID" value="NZ_ALIH01000002.1"/>
</dbReference>
<dbReference type="EMBL" id="FQYK01000004">
    <property type="protein sequence ID" value="SHI81889.1"/>
    <property type="molecule type" value="Genomic_DNA"/>
</dbReference>
<feature type="domain" description="N-acetyltransferase" evidence="1">
    <location>
        <begin position="1"/>
        <end position="145"/>
    </location>
</feature>
<dbReference type="PANTHER" id="PTHR43072:SF60">
    <property type="entry name" value="L-2,4-DIAMINOBUTYRIC ACID ACETYLTRANSFERASE"/>
    <property type="match status" value="1"/>
</dbReference>
<gene>
    <name evidence="2" type="ORF">SAMN05216261_1850</name>
</gene>
<evidence type="ECO:0000313" key="3">
    <source>
        <dbReference type="Proteomes" id="UP000184396"/>
    </source>
</evidence>
<dbReference type="PANTHER" id="PTHR43072">
    <property type="entry name" value="N-ACETYLTRANSFERASE"/>
    <property type="match status" value="1"/>
</dbReference>
<sequence length="145" mass="16973">MTIIQATTKHLKDIVPLFDAYRVFYRQPSNLIAAENYIKERLTKQDSVIYIAYINNVAVGFTQLYSLFSSVSMQAMYLLNDLYIDTQYRNQKIGTLLIHKAKELCREKGCKGLMIQTEKSNPAQHLYQREGFIKDEDLSFFWKTI</sequence>
<dbReference type="AlphaFoldDB" id="A0A1M6E940"/>
<proteinExistence type="predicted"/>
<name>A0A1M6E940_9FLAO</name>
<dbReference type="eggNOG" id="COG0456">
    <property type="taxonomic scope" value="Bacteria"/>
</dbReference>
<dbReference type="SUPFAM" id="SSF55729">
    <property type="entry name" value="Acyl-CoA N-acyltransferases (Nat)"/>
    <property type="match status" value="1"/>
</dbReference>
<reference evidence="2 3" key="1">
    <citation type="submission" date="2016-11" db="EMBL/GenBank/DDBJ databases">
        <authorList>
            <person name="Jaros S."/>
            <person name="Januszkiewicz K."/>
            <person name="Wedrychowicz H."/>
        </authorList>
    </citation>
    <scope>NUCLEOTIDE SEQUENCE [LARGE SCALE GENOMIC DNA]</scope>
    <source>
        <strain evidence="2 3">CGMCC 1.12213</strain>
    </source>
</reference>
<evidence type="ECO:0000313" key="2">
    <source>
        <dbReference type="EMBL" id="SHI81889.1"/>
    </source>
</evidence>
<accession>A0A1M6E940</accession>
<dbReference type="Pfam" id="PF00583">
    <property type="entry name" value="Acetyltransf_1"/>
    <property type="match status" value="1"/>
</dbReference>
<dbReference type="PROSITE" id="PS51186">
    <property type="entry name" value="GNAT"/>
    <property type="match status" value="1"/>
</dbReference>
<dbReference type="InterPro" id="IPR000182">
    <property type="entry name" value="GNAT_dom"/>
</dbReference>
<dbReference type="Gene3D" id="3.40.630.30">
    <property type="match status" value="1"/>
</dbReference>
<dbReference type="OrthoDB" id="9792929at2"/>
<dbReference type="Proteomes" id="UP000184396">
    <property type="component" value="Unassembled WGS sequence"/>
</dbReference>
<dbReference type="GO" id="GO:0016747">
    <property type="term" value="F:acyltransferase activity, transferring groups other than amino-acyl groups"/>
    <property type="evidence" value="ECO:0007669"/>
    <property type="project" value="InterPro"/>
</dbReference>